<gene>
    <name evidence="1" type="ORF">SAMN04488118_101241</name>
</gene>
<dbReference type="RefSeq" id="WP_090214979.1">
    <property type="nucleotide sequence ID" value="NZ_CANLDO010000002.1"/>
</dbReference>
<dbReference type="STRING" id="1156985.SAMN04488118_101241"/>
<dbReference type="AlphaFoldDB" id="A0A1G5PKZ3"/>
<organism evidence="1 2">
    <name type="scientific">Epibacterium ulvae</name>
    <dbReference type="NCBI Taxonomy" id="1156985"/>
    <lineage>
        <taxon>Bacteria</taxon>
        <taxon>Pseudomonadati</taxon>
        <taxon>Pseudomonadota</taxon>
        <taxon>Alphaproteobacteria</taxon>
        <taxon>Rhodobacterales</taxon>
        <taxon>Roseobacteraceae</taxon>
        <taxon>Epibacterium</taxon>
    </lineage>
</organism>
<evidence type="ECO:0000313" key="2">
    <source>
        <dbReference type="Proteomes" id="UP000198767"/>
    </source>
</evidence>
<accession>A0A1G5PKZ3</accession>
<evidence type="ECO:0000313" key="1">
    <source>
        <dbReference type="EMBL" id="SCZ50205.1"/>
    </source>
</evidence>
<sequence length="103" mass="11500">MEDPVNTINELCAVSAKEMRDLQQKVQILEDVVFTVFERGTKPTSKEFQALQDFDLVSQTLAGMSQFYDRVGELAEETGTADLVQASEALTLEKLRNRLSSNA</sequence>
<reference evidence="1 2" key="1">
    <citation type="submission" date="2016-10" db="EMBL/GenBank/DDBJ databases">
        <authorList>
            <person name="de Groot N.N."/>
        </authorList>
    </citation>
    <scope>NUCLEOTIDE SEQUENCE [LARGE SCALE GENOMIC DNA]</scope>
    <source>
        <strain evidence="1 2">U95</strain>
    </source>
</reference>
<name>A0A1G5PKZ3_9RHOB</name>
<keyword evidence="2" id="KW-1185">Reference proteome</keyword>
<dbReference type="EMBL" id="FMWG01000001">
    <property type="protein sequence ID" value="SCZ50205.1"/>
    <property type="molecule type" value="Genomic_DNA"/>
</dbReference>
<dbReference type="Proteomes" id="UP000198767">
    <property type="component" value="Unassembled WGS sequence"/>
</dbReference>
<protein>
    <submittedName>
        <fullName evidence="1">Uncharacterized protein</fullName>
    </submittedName>
</protein>
<dbReference type="OrthoDB" id="7855335at2"/>
<proteinExistence type="predicted"/>